<dbReference type="InterPro" id="IPR013766">
    <property type="entry name" value="Thioredoxin_domain"/>
</dbReference>
<proteinExistence type="predicted"/>
<accession>A0A975BNA2</accession>
<dbReference type="GO" id="GO:0005829">
    <property type="term" value="C:cytosol"/>
    <property type="evidence" value="ECO:0007669"/>
    <property type="project" value="TreeGrafter"/>
</dbReference>
<feature type="domain" description="Thioredoxin" evidence="1">
    <location>
        <begin position="17"/>
        <end position="128"/>
    </location>
</feature>
<evidence type="ECO:0000259" key="1">
    <source>
        <dbReference type="PROSITE" id="PS51352"/>
    </source>
</evidence>
<dbReference type="GO" id="GO:0015035">
    <property type="term" value="F:protein-disulfide reductase activity"/>
    <property type="evidence" value="ECO:0007669"/>
    <property type="project" value="TreeGrafter"/>
</dbReference>
<gene>
    <name evidence="2" type="ORF">dnm_046580</name>
</gene>
<evidence type="ECO:0000313" key="2">
    <source>
        <dbReference type="EMBL" id="QTA88611.1"/>
    </source>
</evidence>
<dbReference type="SUPFAM" id="SSF52833">
    <property type="entry name" value="Thioredoxin-like"/>
    <property type="match status" value="1"/>
</dbReference>
<dbReference type="PANTHER" id="PTHR45663:SF11">
    <property type="entry name" value="GEO12009P1"/>
    <property type="match status" value="1"/>
</dbReference>
<dbReference type="PROSITE" id="PS51352">
    <property type="entry name" value="THIOREDOXIN_2"/>
    <property type="match status" value="1"/>
</dbReference>
<reference evidence="2" key="1">
    <citation type="journal article" date="2021" name="Microb. Physiol.">
        <title>Proteogenomic Insights into the Physiology of Marine, Sulfate-Reducing, Filamentous Desulfonema limicola and Desulfonema magnum.</title>
        <authorList>
            <person name="Schnaars V."/>
            <person name="Wohlbrand L."/>
            <person name="Scheve S."/>
            <person name="Hinrichs C."/>
            <person name="Reinhardt R."/>
            <person name="Rabus R."/>
        </authorList>
    </citation>
    <scope>NUCLEOTIDE SEQUENCE</scope>
    <source>
        <strain evidence="2">4be13</strain>
    </source>
</reference>
<organism evidence="2 3">
    <name type="scientific">Desulfonema magnum</name>
    <dbReference type="NCBI Taxonomy" id="45655"/>
    <lineage>
        <taxon>Bacteria</taxon>
        <taxon>Pseudomonadati</taxon>
        <taxon>Thermodesulfobacteriota</taxon>
        <taxon>Desulfobacteria</taxon>
        <taxon>Desulfobacterales</taxon>
        <taxon>Desulfococcaceae</taxon>
        <taxon>Desulfonema</taxon>
    </lineage>
</organism>
<dbReference type="PANTHER" id="PTHR45663">
    <property type="entry name" value="GEO12009P1"/>
    <property type="match status" value="1"/>
</dbReference>
<dbReference type="KEGG" id="dmm:dnm_046580"/>
<dbReference type="CDD" id="cd02947">
    <property type="entry name" value="TRX_family"/>
    <property type="match status" value="1"/>
</dbReference>
<dbReference type="EMBL" id="CP061800">
    <property type="protein sequence ID" value="QTA88611.1"/>
    <property type="molecule type" value="Genomic_DNA"/>
</dbReference>
<dbReference type="InterPro" id="IPR036249">
    <property type="entry name" value="Thioredoxin-like_sf"/>
</dbReference>
<dbReference type="GO" id="GO:0045454">
    <property type="term" value="P:cell redox homeostasis"/>
    <property type="evidence" value="ECO:0007669"/>
    <property type="project" value="TreeGrafter"/>
</dbReference>
<protein>
    <submittedName>
        <fullName evidence="2">Thioredoxin family protein</fullName>
    </submittedName>
</protein>
<sequence length="129" mass="14575">MKKRVLIFVICVFFSIFYSGQIFGNSELVPEAPTKGMVTMIDLGAHKCIPCKMMAPVLEELKKEYEGKASIVFIDVWQNKEQARKFGIRSIPTQIFFDKQGNEVSRHVGFMGKKSIVSMLEKLGVKQGP</sequence>
<evidence type="ECO:0000313" key="3">
    <source>
        <dbReference type="Proteomes" id="UP000663722"/>
    </source>
</evidence>
<dbReference type="AlphaFoldDB" id="A0A975BNA2"/>
<keyword evidence="3" id="KW-1185">Reference proteome</keyword>
<dbReference type="RefSeq" id="WP_207683299.1">
    <property type="nucleotide sequence ID" value="NZ_CP061800.1"/>
</dbReference>
<dbReference type="Gene3D" id="3.40.30.10">
    <property type="entry name" value="Glutaredoxin"/>
    <property type="match status" value="1"/>
</dbReference>
<dbReference type="Pfam" id="PF00085">
    <property type="entry name" value="Thioredoxin"/>
    <property type="match status" value="1"/>
</dbReference>
<dbReference type="Proteomes" id="UP000663722">
    <property type="component" value="Chromosome"/>
</dbReference>
<name>A0A975BNA2_9BACT</name>